<feature type="transmembrane region" description="Helical" evidence="1">
    <location>
        <begin position="64"/>
        <end position="84"/>
    </location>
</feature>
<keyword evidence="1" id="KW-1133">Transmembrane helix</keyword>
<organism evidence="2">
    <name type="scientific">mine drainage metagenome</name>
    <dbReference type="NCBI Taxonomy" id="410659"/>
    <lineage>
        <taxon>unclassified sequences</taxon>
        <taxon>metagenomes</taxon>
        <taxon>ecological metagenomes</taxon>
    </lineage>
</organism>
<evidence type="ECO:0000256" key="1">
    <source>
        <dbReference type="SAM" id="Phobius"/>
    </source>
</evidence>
<keyword evidence="1" id="KW-0812">Transmembrane</keyword>
<dbReference type="EMBL" id="MLJW01002238">
    <property type="protein sequence ID" value="OIQ75213.1"/>
    <property type="molecule type" value="Genomic_DNA"/>
</dbReference>
<reference evidence="2" key="1">
    <citation type="submission" date="2016-10" db="EMBL/GenBank/DDBJ databases">
        <title>Sequence of Gallionella enrichment culture.</title>
        <authorList>
            <person name="Poehlein A."/>
            <person name="Muehling M."/>
            <person name="Daniel R."/>
        </authorList>
    </citation>
    <scope>NUCLEOTIDE SEQUENCE</scope>
</reference>
<sequence length="121" mass="14039">MKTLLNPWFIAGCLVWLMIKATRVLGAPIPWLNSYFTDFFAVPVITNTGLWLQRVFIIKNNYYVLSPLQVTFMVVYISLLFEGLLPLLSKTYTADWLDVLLYCIGGLFFYFVMNKPVVEVR</sequence>
<accession>A0A1J5QGV3</accession>
<keyword evidence="1" id="KW-0472">Membrane</keyword>
<name>A0A1J5QGV3_9ZZZZ</name>
<feature type="transmembrane region" description="Helical" evidence="1">
    <location>
        <begin position="36"/>
        <end position="52"/>
    </location>
</feature>
<comment type="caution">
    <text evidence="2">The sequence shown here is derived from an EMBL/GenBank/DDBJ whole genome shotgun (WGS) entry which is preliminary data.</text>
</comment>
<evidence type="ECO:0000313" key="2">
    <source>
        <dbReference type="EMBL" id="OIQ75213.1"/>
    </source>
</evidence>
<proteinExistence type="predicted"/>
<evidence type="ECO:0008006" key="3">
    <source>
        <dbReference type="Google" id="ProtNLM"/>
    </source>
</evidence>
<dbReference type="AlphaFoldDB" id="A0A1J5QGV3"/>
<feature type="transmembrane region" description="Helical" evidence="1">
    <location>
        <begin position="96"/>
        <end position="113"/>
    </location>
</feature>
<gene>
    <name evidence="2" type="ORF">GALL_431210</name>
</gene>
<protein>
    <recommendedName>
        <fullName evidence="3">Magnesium citrate secondary transporter</fullName>
    </recommendedName>
</protein>